<comment type="subcellular location">
    <subcellularLocation>
        <location evidence="1">Membrane</location>
        <topology evidence="1">Multi-pass membrane protein</topology>
    </subcellularLocation>
</comment>
<dbReference type="RefSeq" id="WP_183400890.1">
    <property type="nucleotide sequence ID" value="NZ_JACIDS010000005.1"/>
</dbReference>
<evidence type="ECO:0000256" key="3">
    <source>
        <dbReference type="ARBA" id="ARBA00022692"/>
    </source>
</evidence>
<evidence type="ECO:0000256" key="5">
    <source>
        <dbReference type="ARBA" id="ARBA00023136"/>
    </source>
</evidence>
<keyword evidence="5 6" id="KW-0472">Membrane</keyword>
<evidence type="ECO:0000256" key="2">
    <source>
        <dbReference type="ARBA" id="ARBA00009399"/>
    </source>
</evidence>
<dbReference type="Pfam" id="PF04138">
    <property type="entry name" value="GtrA_DPMS_TM"/>
    <property type="match status" value="1"/>
</dbReference>
<feature type="transmembrane region" description="Helical" evidence="6">
    <location>
        <begin position="118"/>
        <end position="139"/>
    </location>
</feature>
<evidence type="ECO:0000313" key="9">
    <source>
        <dbReference type="Proteomes" id="UP000553963"/>
    </source>
</evidence>
<evidence type="ECO:0000313" key="8">
    <source>
        <dbReference type="EMBL" id="MBB3933255.1"/>
    </source>
</evidence>
<feature type="domain" description="GtrA/DPMS transmembrane" evidence="7">
    <location>
        <begin position="25"/>
        <end position="145"/>
    </location>
</feature>
<comment type="similarity">
    <text evidence="2">Belongs to the GtrA family.</text>
</comment>
<proteinExistence type="inferred from homology"/>
<sequence>MSQPAARESGLKRLAGLYLTGQFGKFLIAGGFAALANFLSRFLFEPFTGFWQAVALAYIVGFLTAFFLNRRFVFPASGKPLHQEMAWFFLFNALAFPVVVFAALGLEHYVFSHFLPLWLARAVSHGCAIILPVFVNFVAHKMVTFREAGA</sequence>
<protein>
    <submittedName>
        <fullName evidence="8">Putative flippase GtrA</fullName>
    </submittedName>
</protein>
<feature type="transmembrane region" description="Helical" evidence="6">
    <location>
        <begin position="88"/>
        <end position="106"/>
    </location>
</feature>
<dbReference type="EMBL" id="JACIDS010000005">
    <property type="protein sequence ID" value="MBB3933255.1"/>
    <property type="molecule type" value="Genomic_DNA"/>
</dbReference>
<organism evidence="8 9">
    <name type="scientific">Kaistia hirudinis</name>
    <dbReference type="NCBI Taxonomy" id="1293440"/>
    <lineage>
        <taxon>Bacteria</taxon>
        <taxon>Pseudomonadati</taxon>
        <taxon>Pseudomonadota</taxon>
        <taxon>Alphaproteobacteria</taxon>
        <taxon>Hyphomicrobiales</taxon>
        <taxon>Kaistiaceae</taxon>
        <taxon>Kaistia</taxon>
    </lineage>
</organism>
<feature type="transmembrane region" description="Helical" evidence="6">
    <location>
        <begin position="23"/>
        <end position="44"/>
    </location>
</feature>
<feature type="transmembrane region" description="Helical" evidence="6">
    <location>
        <begin position="50"/>
        <end position="68"/>
    </location>
</feature>
<reference evidence="8 9" key="1">
    <citation type="submission" date="2020-08" db="EMBL/GenBank/DDBJ databases">
        <title>Genomic Encyclopedia of Type Strains, Phase IV (KMG-IV): sequencing the most valuable type-strain genomes for metagenomic binning, comparative biology and taxonomic classification.</title>
        <authorList>
            <person name="Goeker M."/>
        </authorList>
    </citation>
    <scope>NUCLEOTIDE SEQUENCE [LARGE SCALE GENOMIC DNA]</scope>
    <source>
        <strain evidence="8 9">DSM 25966</strain>
    </source>
</reference>
<dbReference type="GO" id="GO:0000271">
    <property type="term" value="P:polysaccharide biosynthetic process"/>
    <property type="evidence" value="ECO:0007669"/>
    <property type="project" value="InterPro"/>
</dbReference>
<evidence type="ECO:0000256" key="4">
    <source>
        <dbReference type="ARBA" id="ARBA00022989"/>
    </source>
</evidence>
<gene>
    <name evidence="8" type="ORF">GGR25_004319</name>
</gene>
<dbReference type="InterPro" id="IPR051401">
    <property type="entry name" value="GtrA_CellWall_Glycosyl"/>
</dbReference>
<evidence type="ECO:0000256" key="1">
    <source>
        <dbReference type="ARBA" id="ARBA00004141"/>
    </source>
</evidence>
<accession>A0A840AXP7</accession>
<dbReference type="InterPro" id="IPR007267">
    <property type="entry name" value="GtrA_DPMS_TM"/>
</dbReference>
<name>A0A840AXP7_9HYPH</name>
<evidence type="ECO:0000256" key="6">
    <source>
        <dbReference type="SAM" id="Phobius"/>
    </source>
</evidence>
<dbReference type="Proteomes" id="UP000553963">
    <property type="component" value="Unassembled WGS sequence"/>
</dbReference>
<dbReference type="AlphaFoldDB" id="A0A840AXP7"/>
<evidence type="ECO:0000259" key="7">
    <source>
        <dbReference type="Pfam" id="PF04138"/>
    </source>
</evidence>
<comment type="caution">
    <text evidence="8">The sequence shown here is derived from an EMBL/GenBank/DDBJ whole genome shotgun (WGS) entry which is preliminary data.</text>
</comment>
<dbReference type="PANTHER" id="PTHR38459:SF6">
    <property type="entry name" value="ARABINOGALACTAN BIOSYNTHESIS RECRUITING PROTEIN RV3789"/>
    <property type="match status" value="1"/>
</dbReference>
<keyword evidence="4 6" id="KW-1133">Transmembrane helix</keyword>
<dbReference type="GO" id="GO:0005886">
    <property type="term" value="C:plasma membrane"/>
    <property type="evidence" value="ECO:0007669"/>
    <property type="project" value="TreeGrafter"/>
</dbReference>
<dbReference type="PANTHER" id="PTHR38459">
    <property type="entry name" value="PROPHAGE BACTOPRENOL-LINKED GLUCOSE TRANSLOCASE HOMOLOG"/>
    <property type="match status" value="1"/>
</dbReference>
<keyword evidence="9" id="KW-1185">Reference proteome</keyword>
<keyword evidence="3 6" id="KW-0812">Transmembrane</keyword>